<accession>A0ACC1TBV3</accession>
<gene>
    <name evidence="1" type="ORF">NM688_g1242</name>
</gene>
<name>A0ACC1TBV3_9APHY</name>
<evidence type="ECO:0000313" key="2">
    <source>
        <dbReference type="Proteomes" id="UP001148662"/>
    </source>
</evidence>
<proteinExistence type="predicted"/>
<comment type="caution">
    <text evidence="1">The sequence shown here is derived from an EMBL/GenBank/DDBJ whole genome shotgun (WGS) entry which is preliminary data.</text>
</comment>
<dbReference type="Proteomes" id="UP001148662">
    <property type="component" value="Unassembled WGS sequence"/>
</dbReference>
<organism evidence="1 2">
    <name type="scientific">Phlebia brevispora</name>
    <dbReference type="NCBI Taxonomy" id="194682"/>
    <lineage>
        <taxon>Eukaryota</taxon>
        <taxon>Fungi</taxon>
        <taxon>Dikarya</taxon>
        <taxon>Basidiomycota</taxon>
        <taxon>Agaricomycotina</taxon>
        <taxon>Agaricomycetes</taxon>
        <taxon>Polyporales</taxon>
        <taxon>Meruliaceae</taxon>
        <taxon>Phlebia</taxon>
    </lineage>
</organism>
<protein>
    <submittedName>
        <fullName evidence="1">Uncharacterized protein</fullName>
    </submittedName>
</protein>
<sequence length="139" mass="15276">MSTDETDPKNVSQAEVTNGTAAAPSVDKGKGKLVQDHVMDEDDEDEDEDDEDDEAEDEDEEMAEEESLDDIDPSVIQPRRTRGVRVDYTSPEALAKAGLKPSDTTVDEEDQTYEAQDAEMEDTVSPLPERLLRASTALS</sequence>
<evidence type="ECO:0000313" key="1">
    <source>
        <dbReference type="EMBL" id="KAJ3557863.1"/>
    </source>
</evidence>
<reference evidence="1" key="1">
    <citation type="submission" date="2022-07" db="EMBL/GenBank/DDBJ databases">
        <title>Genome Sequence of Phlebia brevispora.</title>
        <authorList>
            <person name="Buettner E."/>
        </authorList>
    </citation>
    <scope>NUCLEOTIDE SEQUENCE</scope>
    <source>
        <strain evidence="1">MPL23</strain>
    </source>
</reference>
<dbReference type="EMBL" id="JANHOG010000126">
    <property type="protein sequence ID" value="KAJ3557863.1"/>
    <property type="molecule type" value="Genomic_DNA"/>
</dbReference>
<keyword evidence="2" id="KW-1185">Reference proteome</keyword>